<dbReference type="STRING" id="1224164.B843_11075"/>
<dbReference type="SUPFAM" id="SSF53474">
    <property type="entry name" value="alpha/beta-Hydrolases"/>
    <property type="match status" value="1"/>
</dbReference>
<evidence type="ECO:0000313" key="3">
    <source>
        <dbReference type="Proteomes" id="UP000019222"/>
    </source>
</evidence>
<dbReference type="AlphaFoldDB" id="W5YAM6"/>
<dbReference type="InterPro" id="IPR050955">
    <property type="entry name" value="Plant_Biomass_Hydrol_Est"/>
</dbReference>
<evidence type="ECO:0008006" key="4">
    <source>
        <dbReference type="Google" id="ProtNLM"/>
    </source>
</evidence>
<dbReference type="EMBL" id="CP004353">
    <property type="protein sequence ID" value="AHI23593.1"/>
    <property type="molecule type" value="Genomic_DNA"/>
</dbReference>
<dbReference type="PATRIC" id="fig|1224164.3.peg.2232"/>
<dbReference type="Gene3D" id="3.40.50.1820">
    <property type="entry name" value="alpha/beta hydrolase"/>
    <property type="match status" value="1"/>
</dbReference>
<protein>
    <recommendedName>
        <fullName evidence="4">Phospholipase/carboxylesterase/thioesterase domain-containing protein</fullName>
    </recommendedName>
</protein>
<sequence>MTRRFTDNTFDRLAAHGTTVVYPEGIARHWNDSRAQLPEKTRELGTDDVAFARALVEAHSPTRVVAAGYSNGGQMVMRLLHDAYGLLDAAAIVAANQPAPSNFLSSAEGFRPTPILLMHGTADPMSPFGGGIAAPKTGHERCDVLSFAETADYYAGLNGATLREVRSYADSLEQAAVVATYEGAEGAETTASVEAWALHGVGHVVPAPKQVPSRYLGPSTRLLVAAKEIARFCGLEY</sequence>
<dbReference type="RefSeq" id="WP_244877329.1">
    <property type="nucleotide sequence ID" value="NZ_CP004353.1"/>
</dbReference>
<dbReference type="PANTHER" id="PTHR43037">
    <property type="entry name" value="UNNAMED PRODUCT-RELATED"/>
    <property type="match status" value="1"/>
</dbReference>
<gene>
    <name evidence="2" type="ORF">B843_11075</name>
</gene>
<accession>W5YAM6</accession>
<dbReference type="KEGG" id="cvt:B843_11075"/>
<dbReference type="InterPro" id="IPR029058">
    <property type="entry name" value="AB_hydrolase_fold"/>
</dbReference>
<proteinExistence type="predicted"/>
<evidence type="ECO:0000256" key="1">
    <source>
        <dbReference type="ARBA" id="ARBA00022729"/>
    </source>
</evidence>
<keyword evidence="3" id="KW-1185">Reference proteome</keyword>
<dbReference type="HOGENOM" id="CLU_027551_4_2_11"/>
<reference evidence="2 3" key="1">
    <citation type="submission" date="2013-02" db="EMBL/GenBank/DDBJ databases">
        <title>The complete genome sequence of Corynebacterium vitaeruminis DSM 20294.</title>
        <authorList>
            <person name="Ruckert C."/>
            <person name="Albersmeier A."/>
            <person name="Kalinowski J."/>
        </authorList>
    </citation>
    <scope>NUCLEOTIDE SEQUENCE [LARGE SCALE GENOMIC DNA]</scope>
    <source>
        <strain evidence="3">ATCC 10234</strain>
    </source>
</reference>
<name>W5YAM6_9CORY</name>
<keyword evidence="1" id="KW-0732">Signal</keyword>
<evidence type="ECO:0000313" key="2">
    <source>
        <dbReference type="EMBL" id="AHI23593.1"/>
    </source>
</evidence>
<dbReference type="Proteomes" id="UP000019222">
    <property type="component" value="Chromosome"/>
</dbReference>
<organism evidence="2 3">
    <name type="scientific">Corynebacterium vitaeruminis DSM 20294</name>
    <dbReference type="NCBI Taxonomy" id="1224164"/>
    <lineage>
        <taxon>Bacteria</taxon>
        <taxon>Bacillati</taxon>
        <taxon>Actinomycetota</taxon>
        <taxon>Actinomycetes</taxon>
        <taxon>Mycobacteriales</taxon>
        <taxon>Corynebacteriaceae</taxon>
        <taxon>Corynebacterium</taxon>
    </lineage>
</organism>
<dbReference type="PANTHER" id="PTHR43037:SF1">
    <property type="entry name" value="BLL1128 PROTEIN"/>
    <property type="match status" value="1"/>
</dbReference>
<dbReference type="eggNOG" id="COG3509">
    <property type="taxonomic scope" value="Bacteria"/>
</dbReference>